<protein>
    <submittedName>
        <fullName evidence="1">Uncharacterized protein</fullName>
    </submittedName>
</protein>
<comment type="caution">
    <text evidence="1">The sequence shown here is derived from an EMBL/GenBank/DDBJ whole genome shotgun (WGS) entry which is preliminary data.</text>
</comment>
<evidence type="ECO:0000313" key="1">
    <source>
        <dbReference type="EMBL" id="TWU20903.1"/>
    </source>
</evidence>
<keyword evidence="2" id="KW-1185">Reference proteome</keyword>
<dbReference type="RefSeq" id="WP_146453022.1">
    <property type="nucleotide sequence ID" value="NZ_SJPS01000012.1"/>
</dbReference>
<name>A0A5C6C8A8_9BACT</name>
<organism evidence="1 2">
    <name type="scientific">Bythopirellula polymerisocia</name>
    <dbReference type="NCBI Taxonomy" id="2528003"/>
    <lineage>
        <taxon>Bacteria</taxon>
        <taxon>Pseudomonadati</taxon>
        <taxon>Planctomycetota</taxon>
        <taxon>Planctomycetia</taxon>
        <taxon>Pirellulales</taxon>
        <taxon>Lacipirellulaceae</taxon>
        <taxon>Bythopirellula</taxon>
    </lineage>
</organism>
<proteinExistence type="predicted"/>
<gene>
    <name evidence="1" type="ORF">Pla144_48040</name>
</gene>
<dbReference type="Proteomes" id="UP000318437">
    <property type="component" value="Unassembled WGS sequence"/>
</dbReference>
<reference evidence="1 2" key="1">
    <citation type="submission" date="2019-02" db="EMBL/GenBank/DDBJ databases">
        <title>Deep-cultivation of Planctomycetes and their phenomic and genomic characterization uncovers novel biology.</title>
        <authorList>
            <person name="Wiegand S."/>
            <person name="Jogler M."/>
            <person name="Boedeker C."/>
            <person name="Pinto D."/>
            <person name="Vollmers J."/>
            <person name="Rivas-Marin E."/>
            <person name="Kohn T."/>
            <person name="Peeters S.H."/>
            <person name="Heuer A."/>
            <person name="Rast P."/>
            <person name="Oberbeckmann S."/>
            <person name="Bunk B."/>
            <person name="Jeske O."/>
            <person name="Meyerdierks A."/>
            <person name="Storesund J.E."/>
            <person name="Kallscheuer N."/>
            <person name="Luecker S."/>
            <person name="Lage O.M."/>
            <person name="Pohl T."/>
            <person name="Merkel B.J."/>
            <person name="Hornburger P."/>
            <person name="Mueller R.-W."/>
            <person name="Bruemmer F."/>
            <person name="Labrenz M."/>
            <person name="Spormann A.M."/>
            <person name="Op Den Camp H."/>
            <person name="Overmann J."/>
            <person name="Amann R."/>
            <person name="Jetten M.S.M."/>
            <person name="Mascher T."/>
            <person name="Medema M.H."/>
            <person name="Devos D.P."/>
            <person name="Kaster A.-K."/>
            <person name="Ovreas L."/>
            <person name="Rohde M."/>
            <person name="Galperin M.Y."/>
            <person name="Jogler C."/>
        </authorList>
    </citation>
    <scope>NUCLEOTIDE SEQUENCE [LARGE SCALE GENOMIC DNA]</scope>
    <source>
        <strain evidence="1 2">Pla144</strain>
    </source>
</reference>
<dbReference type="AlphaFoldDB" id="A0A5C6C8A8"/>
<accession>A0A5C6C8A8</accession>
<evidence type="ECO:0000313" key="2">
    <source>
        <dbReference type="Proteomes" id="UP000318437"/>
    </source>
</evidence>
<sequence length="133" mass="15033">MFLSVDRFAQRYDLEPEQAELLIVRSGAPHFRCGSITLVEPEVFEKWIADEQFIGLPADACRIKYYPQEPSVLMKMAPVLQADCNTAKPAKCSWSPFVVKYDPPLDLGLPRFESLLEIAAIILVWMMATGVQL</sequence>
<dbReference type="EMBL" id="SJPS01000012">
    <property type="protein sequence ID" value="TWU20903.1"/>
    <property type="molecule type" value="Genomic_DNA"/>
</dbReference>